<dbReference type="EMBL" id="CAJNRG010006426">
    <property type="protein sequence ID" value="CAF2085897.1"/>
    <property type="molecule type" value="Genomic_DNA"/>
</dbReference>
<feature type="compositionally biased region" description="Basic and acidic residues" evidence="1">
    <location>
        <begin position="51"/>
        <end position="60"/>
    </location>
</feature>
<dbReference type="EMBL" id="CAJOBF010005694">
    <property type="protein sequence ID" value="CAF4183865.1"/>
    <property type="molecule type" value="Genomic_DNA"/>
</dbReference>
<evidence type="ECO:0000256" key="1">
    <source>
        <dbReference type="SAM" id="MobiDB-lite"/>
    </source>
</evidence>
<evidence type="ECO:0000313" key="4">
    <source>
        <dbReference type="Proteomes" id="UP000663842"/>
    </source>
</evidence>
<dbReference type="AlphaFoldDB" id="A0A820A6Y4"/>
<organism evidence="3 4">
    <name type="scientific">Rotaria magnacalcarata</name>
    <dbReference type="NCBI Taxonomy" id="392030"/>
    <lineage>
        <taxon>Eukaryota</taxon>
        <taxon>Metazoa</taxon>
        <taxon>Spiralia</taxon>
        <taxon>Gnathifera</taxon>
        <taxon>Rotifera</taxon>
        <taxon>Eurotatoria</taxon>
        <taxon>Bdelloidea</taxon>
        <taxon>Philodinida</taxon>
        <taxon>Philodinidae</taxon>
        <taxon>Rotaria</taxon>
    </lineage>
</organism>
<protein>
    <submittedName>
        <fullName evidence="3">Uncharacterized protein</fullName>
    </submittedName>
</protein>
<gene>
    <name evidence="3" type="ORF">UXM345_LOCUS27019</name>
    <name evidence="2" type="ORF">XDN619_LOCUS15659</name>
</gene>
<evidence type="ECO:0000313" key="3">
    <source>
        <dbReference type="EMBL" id="CAF4183865.1"/>
    </source>
</evidence>
<feature type="region of interest" description="Disordered" evidence="1">
    <location>
        <begin position="51"/>
        <end position="73"/>
    </location>
</feature>
<feature type="compositionally biased region" description="Acidic residues" evidence="1">
    <location>
        <begin position="61"/>
        <end position="73"/>
    </location>
</feature>
<proteinExistence type="predicted"/>
<evidence type="ECO:0000313" key="2">
    <source>
        <dbReference type="EMBL" id="CAF2085897.1"/>
    </source>
</evidence>
<comment type="caution">
    <text evidence="3">The sequence shown here is derived from an EMBL/GenBank/DDBJ whole genome shotgun (WGS) entry which is preliminary data.</text>
</comment>
<name>A0A820A6Y4_9BILA</name>
<dbReference type="Proteomes" id="UP000663887">
    <property type="component" value="Unassembled WGS sequence"/>
</dbReference>
<reference evidence="3" key="1">
    <citation type="submission" date="2021-02" db="EMBL/GenBank/DDBJ databases">
        <authorList>
            <person name="Nowell W R."/>
        </authorList>
    </citation>
    <scope>NUCLEOTIDE SEQUENCE</scope>
</reference>
<sequence>MASTPPSPLVDIKEFLNNNGFYMPEQYYQRMVTTGLINQIVSLIEDVNREEIRKRKRQDDEHDDKDEDDDDDHDSLIEFLMDHYKIQGSKKKLTYEQL</sequence>
<accession>A0A820A6Y4</accession>
<dbReference type="Proteomes" id="UP000663842">
    <property type="component" value="Unassembled WGS sequence"/>
</dbReference>